<dbReference type="PIRSF" id="PIRSF030771">
    <property type="entry name" value="UCP030771"/>
    <property type="match status" value="1"/>
</dbReference>
<proteinExistence type="predicted"/>
<evidence type="ECO:0000313" key="2">
    <source>
        <dbReference type="Proteomes" id="UP001597463"/>
    </source>
</evidence>
<protein>
    <submittedName>
        <fullName evidence="1">Capsid cement protein</fullName>
    </submittedName>
</protein>
<accession>A0ABW5UTB8</accession>
<organism evidence="1 2">
    <name type="scientific">Comamonas terrae</name>
    <dbReference type="NCBI Taxonomy" id="673548"/>
    <lineage>
        <taxon>Bacteria</taxon>
        <taxon>Pseudomonadati</taxon>
        <taxon>Pseudomonadota</taxon>
        <taxon>Betaproteobacteria</taxon>
        <taxon>Burkholderiales</taxon>
        <taxon>Comamonadaceae</taxon>
        <taxon>Comamonas</taxon>
    </lineage>
</organism>
<name>A0ABW5UTB8_9BURK</name>
<reference evidence="2" key="1">
    <citation type="journal article" date="2019" name="Int. J. Syst. Evol. Microbiol.">
        <title>The Global Catalogue of Microorganisms (GCM) 10K type strain sequencing project: providing services to taxonomists for standard genome sequencing and annotation.</title>
        <authorList>
            <consortium name="The Broad Institute Genomics Platform"/>
            <consortium name="The Broad Institute Genome Sequencing Center for Infectious Disease"/>
            <person name="Wu L."/>
            <person name="Ma J."/>
        </authorList>
    </citation>
    <scope>NUCLEOTIDE SEQUENCE [LARGE SCALE GENOMIC DNA]</scope>
    <source>
        <strain evidence="2">TISTR 1906</strain>
    </source>
</reference>
<dbReference type="Proteomes" id="UP001597463">
    <property type="component" value="Unassembled WGS sequence"/>
</dbReference>
<sequence length="119" mass="11190">MRNFVQPGAVIEVPAAAAAVAAGQVVVIGAILAVANGPAAAGEPFNATRCGVFELPKAGGAAFVQGQPVYWDVSAGAFASSGAPAAGDVSGAAVAWEAAAAGATSAMVLLPGVLGSVAA</sequence>
<keyword evidence="2" id="KW-1185">Reference proteome</keyword>
<dbReference type="RefSeq" id="WP_066482134.1">
    <property type="nucleotide sequence ID" value="NZ_BCNT01000017.1"/>
</dbReference>
<comment type="caution">
    <text evidence="1">The sequence shown here is derived from an EMBL/GenBank/DDBJ whole genome shotgun (WGS) entry which is preliminary data.</text>
</comment>
<dbReference type="EMBL" id="JBHUMV010000007">
    <property type="protein sequence ID" value="MFD2755677.1"/>
    <property type="molecule type" value="Genomic_DNA"/>
</dbReference>
<dbReference type="InterPro" id="IPR011231">
    <property type="entry name" value="Phage_VT1-Sakai_H0018"/>
</dbReference>
<evidence type="ECO:0000313" key="1">
    <source>
        <dbReference type="EMBL" id="MFD2755677.1"/>
    </source>
</evidence>
<gene>
    <name evidence="1" type="ORF">ACFSW6_16505</name>
</gene>
<dbReference type="Pfam" id="PF09956">
    <property type="entry name" value="Phage_cement_2"/>
    <property type="match status" value="1"/>
</dbReference>